<accession>T2J1G4</accession>
<proteinExistence type="predicted"/>
<reference evidence="1 2" key="2">
    <citation type="submission" date="2013-09" db="EMBL/GenBank/DDBJ databases">
        <title>Whole genome comparison of six Crocosphaera watsonii strains with differing phenotypes.</title>
        <authorList>
            <person name="Bench S.R."/>
            <person name="Heller P."/>
            <person name="Frank I."/>
            <person name="Arciniega M."/>
            <person name="Shilova I.N."/>
            <person name="Zehr J.P."/>
        </authorList>
    </citation>
    <scope>NUCLEOTIDE SEQUENCE [LARGE SCALE GENOMIC DNA]</scope>
    <source>
        <strain evidence="1 2">WH 0401</strain>
    </source>
</reference>
<evidence type="ECO:0000313" key="1">
    <source>
        <dbReference type="EMBL" id="CCQ59718.1"/>
    </source>
</evidence>
<gene>
    <name evidence="1" type="ORF">CWATWH0401_1308</name>
</gene>
<reference evidence="1 2" key="1">
    <citation type="submission" date="2013-01" db="EMBL/GenBank/DDBJ databases">
        <authorList>
            <person name="Bench S."/>
        </authorList>
    </citation>
    <scope>NUCLEOTIDE SEQUENCE [LARGE SCALE GENOMIC DNA]</scope>
    <source>
        <strain evidence="1 2">WH 0401</strain>
    </source>
</reference>
<organism evidence="1 2">
    <name type="scientific">Crocosphaera watsonii WH 0401</name>
    <dbReference type="NCBI Taxonomy" id="555881"/>
    <lineage>
        <taxon>Bacteria</taxon>
        <taxon>Bacillati</taxon>
        <taxon>Cyanobacteriota</taxon>
        <taxon>Cyanophyceae</taxon>
        <taxon>Oscillatoriophycideae</taxon>
        <taxon>Chroococcales</taxon>
        <taxon>Aphanothecaceae</taxon>
        <taxon>Crocosphaera</taxon>
    </lineage>
</organism>
<sequence length="60" mass="6697">MRKVGISSHIPPLTKSEVRSQKSEVVFETEIYALLQKLCALKDGVLDPTIFDKSIYSSAK</sequence>
<name>T2J1G4_CROWT</name>
<dbReference type="EMBL" id="CAQM01000028">
    <property type="protein sequence ID" value="CCQ59718.1"/>
    <property type="molecule type" value="Genomic_DNA"/>
</dbReference>
<comment type="caution">
    <text evidence="1">The sequence shown here is derived from an EMBL/GenBank/DDBJ whole genome shotgun (WGS) entry which is preliminary data.</text>
</comment>
<dbReference type="Proteomes" id="UP000018198">
    <property type="component" value="Unassembled WGS sequence"/>
</dbReference>
<dbReference type="AlphaFoldDB" id="T2J1G4"/>
<evidence type="ECO:0000313" key="2">
    <source>
        <dbReference type="Proteomes" id="UP000018198"/>
    </source>
</evidence>
<protein>
    <submittedName>
        <fullName evidence="1">Uncharacterized protein</fullName>
    </submittedName>
</protein>